<dbReference type="GO" id="GO:0022857">
    <property type="term" value="F:transmembrane transporter activity"/>
    <property type="evidence" value="ECO:0007669"/>
    <property type="project" value="InterPro"/>
</dbReference>
<dbReference type="RefSeq" id="WP_055010449.1">
    <property type="nucleotide sequence ID" value="NZ_LJPW01000146.1"/>
</dbReference>
<dbReference type="Gene3D" id="1.10.3470.10">
    <property type="entry name" value="ABC transporter involved in vitamin B12 uptake, BtuC"/>
    <property type="match status" value="1"/>
</dbReference>
<dbReference type="EMBL" id="RBOC01000074">
    <property type="protein sequence ID" value="RMM10948.1"/>
    <property type="molecule type" value="Genomic_DNA"/>
</dbReference>
<keyword evidence="6" id="KW-1133">Transmembrane helix</keyword>
<reference evidence="8 9" key="1">
    <citation type="submission" date="2018-08" db="EMBL/GenBank/DDBJ databases">
        <title>Recombination of ecologically and evolutionarily significant loci maintains genetic cohesion in the Pseudomonas syringae species complex.</title>
        <authorList>
            <person name="Dillon M."/>
            <person name="Thakur S."/>
            <person name="Almeida R.N.D."/>
            <person name="Weir B.S."/>
            <person name="Guttman D.S."/>
        </authorList>
    </citation>
    <scope>NUCLEOTIDE SEQUENCE [LARGE SCALE GENOMIC DNA]</scope>
    <source>
        <strain evidence="8 9">ICMP 4086</strain>
    </source>
</reference>
<evidence type="ECO:0000313" key="9">
    <source>
        <dbReference type="Proteomes" id="UP000278587"/>
    </source>
</evidence>
<dbReference type="SUPFAM" id="SSF81345">
    <property type="entry name" value="ABC transporter involved in vitamin B12 uptake, BtuC"/>
    <property type="match status" value="1"/>
</dbReference>
<sequence>MTLAQWLTERPGRYTALLITLTLVLLMSCLMCITFGAAPVPLSQVMDILMSKLFGASDAPHLWTAGQETIVWLIRTPRVLLGVLAGAGLALIGSVLQAATRNPLADPHLLGATSGATLGAVIVVMHVGEVAGMLTLPLAAFAGSLVSLCLVLWLASDKDRLDSQRLLLGGVAVSFVMMAIANLSLFLGDHRASSSVLFWMLGGLGLARWDLLVVPLITVSSGWILLQGLGRSLNALMGGDQTATSLGLQVRNVRLLVFLIASLMTGVLVALCGSIGFVGLMVPHIARRLVGSEHRRLLPVATLLGALLMIWVDVISRTLIAPEDLPIGIATALLGGVFFIFMMKRGRRF</sequence>
<organism evidence="8 9">
    <name type="scientific">Pseudomonas caricapapayae</name>
    <dbReference type="NCBI Taxonomy" id="46678"/>
    <lineage>
        <taxon>Bacteria</taxon>
        <taxon>Pseudomonadati</taxon>
        <taxon>Pseudomonadota</taxon>
        <taxon>Gammaproteobacteria</taxon>
        <taxon>Pseudomonadales</taxon>
        <taxon>Pseudomonadaceae</taxon>
        <taxon>Pseudomonas</taxon>
    </lineage>
</organism>
<dbReference type="InterPro" id="IPR037294">
    <property type="entry name" value="ABC_BtuC-like"/>
</dbReference>
<evidence type="ECO:0000313" key="8">
    <source>
        <dbReference type="EMBL" id="RMM10948.1"/>
    </source>
</evidence>
<dbReference type="PANTHER" id="PTHR30472">
    <property type="entry name" value="FERRIC ENTEROBACTIN TRANSPORT SYSTEM PERMEASE PROTEIN"/>
    <property type="match status" value="1"/>
</dbReference>
<dbReference type="PANTHER" id="PTHR30472:SF67">
    <property type="entry name" value="PERMEASE OF ABC TRANSPORTER-RELATED"/>
    <property type="match status" value="1"/>
</dbReference>
<evidence type="ECO:0000256" key="5">
    <source>
        <dbReference type="ARBA" id="ARBA00022692"/>
    </source>
</evidence>
<accession>A0A0P9K156</accession>
<dbReference type="FunFam" id="1.10.3470.10:FF:000001">
    <property type="entry name" value="Vitamin B12 ABC transporter permease BtuC"/>
    <property type="match status" value="1"/>
</dbReference>
<dbReference type="AlphaFoldDB" id="A0A0P9K156"/>
<keyword evidence="5" id="KW-0812">Transmembrane</keyword>
<proteinExistence type="inferred from homology"/>
<evidence type="ECO:0000256" key="6">
    <source>
        <dbReference type="ARBA" id="ARBA00022989"/>
    </source>
</evidence>
<dbReference type="OrthoDB" id="9055647at2"/>
<evidence type="ECO:0000256" key="4">
    <source>
        <dbReference type="ARBA" id="ARBA00022475"/>
    </source>
</evidence>
<dbReference type="Proteomes" id="UP000278587">
    <property type="component" value="Unassembled WGS sequence"/>
</dbReference>
<keyword evidence="4" id="KW-1003">Cell membrane</keyword>
<dbReference type="GO" id="GO:0005886">
    <property type="term" value="C:plasma membrane"/>
    <property type="evidence" value="ECO:0007669"/>
    <property type="project" value="UniProtKB-SubCell"/>
</dbReference>
<evidence type="ECO:0000256" key="1">
    <source>
        <dbReference type="ARBA" id="ARBA00004651"/>
    </source>
</evidence>
<dbReference type="GO" id="GO:0033214">
    <property type="term" value="P:siderophore-iron import into cell"/>
    <property type="evidence" value="ECO:0007669"/>
    <property type="project" value="TreeGrafter"/>
</dbReference>
<evidence type="ECO:0000256" key="3">
    <source>
        <dbReference type="ARBA" id="ARBA00022448"/>
    </source>
</evidence>
<dbReference type="InterPro" id="IPR000522">
    <property type="entry name" value="ABC_transptr_permease_BtuC"/>
</dbReference>
<dbReference type="Pfam" id="PF01032">
    <property type="entry name" value="FecCD"/>
    <property type="match status" value="1"/>
</dbReference>
<dbReference type="CDD" id="cd06550">
    <property type="entry name" value="TM_ABC_iron-siderophores_like"/>
    <property type="match status" value="1"/>
</dbReference>
<gene>
    <name evidence="8" type="ORF">ALQ84_100342</name>
</gene>
<evidence type="ECO:0000256" key="2">
    <source>
        <dbReference type="ARBA" id="ARBA00007935"/>
    </source>
</evidence>
<name>A0A0P9K156_9PSED</name>
<protein>
    <submittedName>
        <fullName evidence="8">Putative hemin ABC transporter, permease protein</fullName>
    </submittedName>
</protein>
<comment type="subcellular location">
    <subcellularLocation>
        <location evidence="1">Cell membrane</location>
        <topology evidence="1">Multi-pass membrane protein</topology>
    </subcellularLocation>
</comment>
<keyword evidence="7" id="KW-0472">Membrane</keyword>
<keyword evidence="3" id="KW-0813">Transport</keyword>
<comment type="similarity">
    <text evidence="2">Belongs to the binding-protein-dependent transport system permease family. FecCD subfamily.</text>
</comment>
<evidence type="ECO:0000256" key="7">
    <source>
        <dbReference type="ARBA" id="ARBA00023136"/>
    </source>
</evidence>
<comment type="caution">
    <text evidence="8">The sequence shown here is derived from an EMBL/GenBank/DDBJ whole genome shotgun (WGS) entry which is preliminary data.</text>
</comment>